<accession>A0AAP0NUS3</accession>
<comment type="caution">
    <text evidence="2">The sequence shown here is derived from an EMBL/GenBank/DDBJ whole genome shotgun (WGS) entry which is preliminary data.</text>
</comment>
<feature type="compositionally biased region" description="Pro residues" evidence="1">
    <location>
        <begin position="72"/>
        <end position="90"/>
    </location>
</feature>
<sequence length="105" mass="12270">MVTLKAMKYCYIRTEQQWIREEDIPDGEHYEGYESPHESDPLVDFDECDYLDYNFLFTYGDGGIDEVQQEPPTYPAPPASQQPRQQPPLYPSYYGTAPHWICLPS</sequence>
<evidence type="ECO:0000256" key="1">
    <source>
        <dbReference type="SAM" id="MobiDB-lite"/>
    </source>
</evidence>
<gene>
    <name evidence="2" type="ORF">Scep_017157</name>
</gene>
<name>A0AAP0NUS3_9MAGN</name>
<protein>
    <submittedName>
        <fullName evidence="2">Uncharacterized protein</fullName>
    </submittedName>
</protein>
<dbReference type="Proteomes" id="UP001419268">
    <property type="component" value="Unassembled WGS sequence"/>
</dbReference>
<keyword evidence="3" id="KW-1185">Reference proteome</keyword>
<feature type="region of interest" description="Disordered" evidence="1">
    <location>
        <begin position="62"/>
        <end position="91"/>
    </location>
</feature>
<evidence type="ECO:0000313" key="2">
    <source>
        <dbReference type="EMBL" id="KAK9119064.1"/>
    </source>
</evidence>
<reference evidence="2 3" key="1">
    <citation type="submission" date="2024-01" db="EMBL/GenBank/DDBJ databases">
        <title>Genome assemblies of Stephania.</title>
        <authorList>
            <person name="Yang L."/>
        </authorList>
    </citation>
    <scope>NUCLEOTIDE SEQUENCE [LARGE SCALE GENOMIC DNA]</scope>
    <source>
        <strain evidence="2">JXDWG</strain>
        <tissue evidence="2">Leaf</tissue>
    </source>
</reference>
<organism evidence="2 3">
    <name type="scientific">Stephania cephalantha</name>
    <dbReference type="NCBI Taxonomy" id="152367"/>
    <lineage>
        <taxon>Eukaryota</taxon>
        <taxon>Viridiplantae</taxon>
        <taxon>Streptophyta</taxon>
        <taxon>Embryophyta</taxon>
        <taxon>Tracheophyta</taxon>
        <taxon>Spermatophyta</taxon>
        <taxon>Magnoliopsida</taxon>
        <taxon>Ranunculales</taxon>
        <taxon>Menispermaceae</taxon>
        <taxon>Menispermoideae</taxon>
        <taxon>Cissampelideae</taxon>
        <taxon>Stephania</taxon>
    </lineage>
</organism>
<dbReference type="EMBL" id="JBBNAG010000007">
    <property type="protein sequence ID" value="KAK9119064.1"/>
    <property type="molecule type" value="Genomic_DNA"/>
</dbReference>
<evidence type="ECO:0000313" key="3">
    <source>
        <dbReference type="Proteomes" id="UP001419268"/>
    </source>
</evidence>
<dbReference type="AlphaFoldDB" id="A0AAP0NUS3"/>
<proteinExistence type="predicted"/>